<keyword evidence="2" id="KW-1185">Reference proteome</keyword>
<sequence>MEDDQINCAQTTTATTTTTTTTIEADFVAHDGDVSNCFDMDSHATCDEGNKIASIEIKNLPTVRIISSSSRGQRQPLMWMTMPSVGLRAADTSQQQQQQQEEQQQQCLHLRLNPATTWV</sequence>
<name>A0A484BPF4_DRONA</name>
<dbReference type="EMBL" id="LSRL02000014">
    <property type="protein sequence ID" value="TDG50647.1"/>
    <property type="molecule type" value="Genomic_DNA"/>
</dbReference>
<dbReference type="AlphaFoldDB" id="A0A484BPF4"/>
<gene>
    <name evidence="1" type="ORF">AWZ03_002951</name>
</gene>
<proteinExistence type="predicted"/>
<protein>
    <submittedName>
        <fullName evidence="1">Uncharacterized protein</fullName>
    </submittedName>
</protein>
<comment type="caution">
    <text evidence="1">The sequence shown here is derived from an EMBL/GenBank/DDBJ whole genome shotgun (WGS) entry which is preliminary data.</text>
</comment>
<accession>A0A484BPF4</accession>
<reference evidence="1 2" key="1">
    <citation type="journal article" date="2019" name="J. Hered.">
        <title>An Improved Genome Assembly for Drosophila navojoa, the Basal Species in the mojavensis Cluster.</title>
        <authorList>
            <person name="Vanderlinde T."/>
            <person name="Dupim E.G."/>
            <person name="Nazario-Yepiz N.O."/>
            <person name="Carvalho A.B."/>
        </authorList>
    </citation>
    <scope>NUCLEOTIDE SEQUENCE [LARGE SCALE GENOMIC DNA]</scope>
    <source>
        <strain evidence="1">Navoj_Jal97</strain>
        <tissue evidence="1">Whole organism</tissue>
    </source>
</reference>
<evidence type="ECO:0000313" key="2">
    <source>
        <dbReference type="Proteomes" id="UP000295192"/>
    </source>
</evidence>
<evidence type="ECO:0000313" key="1">
    <source>
        <dbReference type="EMBL" id="TDG50647.1"/>
    </source>
</evidence>
<dbReference type="Proteomes" id="UP000295192">
    <property type="component" value="Unassembled WGS sequence"/>
</dbReference>
<organism evidence="1 2">
    <name type="scientific">Drosophila navojoa</name>
    <name type="common">Fruit fly</name>
    <dbReference type="NCBI Taxonomy" id="7232"/>
    <lineage>
        <taxon>Eukaryota</taxon>
        <taxon>Metazoa</taxon>
        <taxon>Ecdysozoa</taxon>
        <taxon>Arthropoda</taxon>
        <taxon>Hexapoda</taxon>
        <taxon>Insecta</taxon>
        <taxon>Pterygota</taxon>
        <taxon>Neoptera</taxon>
        <taxon>Endopterygota</taxon>
        <taxon>Diptera</taxon>
        <taxon>Brachycera</taxon>
        <taxon>Muscomorpha</taxon>
        <taxon>Ephydroidea</taxon>
        <taxon>Drosophilidae</taxon>
        <taxon>Drosophila</taxon>
    </lineage>
</organism>